<dbReference type="Proteomes" id="UP000717996">
    <property type="component" value="Unassembled WGS sequence"/>
</dbReference>
<evidence type="ECO:0000256" key="6">
    <source>
        <dbReference type="ARBA" id="ARBA00022918"/>
    </source>
</evidence>
<dbReference type="InterPro" id="IPR043502">
    <property type="entry name" value="DNA/RNA_pol_sf"/>
</dbReference>
<gene>
    <name evidence="9" type="ORF">G6F51_012086</name>
</gene>
<feature type="region of interest" description="Disordered" evidence="7">
    <location>
        <begin position="1"/>
        <end position="64"/>
    </location>
</feature>
<accession>A0A9P6XXM3</accession>
<dbReference type="Pfam" id="PF00078">
    <property type="entry name" value="RVT_1"/>
    <property type="match status" value="1"/>
</dbReference>
<dbReference type="InterPro" id="IPR041373">
    <property type="entry name" value="RT_RNaseH"/>
</dbReference>
<dbReference type="PANTHER" id="PTHR37984">
    <property type="entry name" value="PROTEIN CBG26694"/>
    <property type="match status" value="1"/>
</dbReference>
<dbReference type="GO" id="GO:0004519">
    <property type="term" value="F:endonuclease activity"/>
    <property type="evidence" value="ECO:0007669"/>
    <property type="project" value="UniProtKB-KW"/>
</dbReference>
<dbReference type="GO" id="GO:0016787">
    <property type="term" value="F:hydrolase activity"/>
    <property type="evidence" value="ECO:0007669"/>
    <property type="project" value="UniProtKB-KW"/>
</dbReference>
<name>A0A9P6XXM3_RHIOR</name>
<feature type="compositionally biased region" description="Polar residues" evidence="7">
    <location>
        <begin position="1"/>
        <end position="19"/>
    </location>
</feature>
<dbReference type="GO" id="GO:0003964">
    <property type="term" value="F:RNA-directed DNA polymerase activity"/>
    <property type="evidence" value="ECO:0007669"/>
    <property type="project" value="UniProtKB-KW"/>
</dbReference>
<organism evidence="9 10">
    <name type="scientific">Rhizopus oryzae</name>
    <name type="common">Mucormycosis agent</name>
    <name type="synonym">Rhizopus arrhizus var. delemar</name>
    <dbReference type="NCBI Taxonomy" id="64495"/>
    <lineage>
        <taxon>Eukaryota</taxon>
        <taxon>Fungi</taxon>
        <taxon>Fungi incertae sedis</taxon>
        <taxon>Mucoromycota</taxon>
        <taxon>Mucoromycotina</taxon>
        <taxon>Mucoromycetes</taxon>
        <taxon>Mucorales</taxon>
        <taxon>Mucorineae</taxon>
        <taxon>Rhizopodaceae</taxon>
        <taxon>Rhizopus</taxon>
    </lineage>
</organism>
<dbReference type="InterPro" id="IPR050951">
    <property type="entry name" value="Retrovirus_Pol_polyprotein"/>
</dbReference>
<dbReference type="SUPFAM" id="SSF56672">
    <property type="entry name" value="DNA/RNA polymerases"/>
    <property type="match status" value="1"/>
</dbReference>
<evidence type="ECO:0000256" key="2">
    <source>
        <dbReference type="ARBA" id="ARBA00022695"/>
    </source>
</evidence>
<evidence type="ECO:0000256" key="3">
    <source>
        <dbReference type="ARBA" id="ARBA00022722"/>
    </source>
</evidence>
<keyword evidence="5" id="KW-0378">Hydrolase</keyword>
<dbReference type="Pfam" id="PF17917">
    <property type="entry name" value="RT_RNaseH"/>
    <property type="match status" value="1"/>
</dbReference>
<dbReference type="PROSITE" id="PS50878">
    <property type="entry name" value="RT_POL"/>
    <property type="match status" value="1"/>
</dbReference>
<dbReference type="CDD" id="cd09274">
    <property type="entry name" value="RNase_HI_RT_Ty3"/>
    <property type="match status" value="1"/>
</dbReference>
<dbReference type="FunFam" id="3.30.70.270:FF:000020">
    <property type="entry name" value="Transposon Tf2-6 polyprotein-like Protein"/>
    <property type="match status" value="1"/>
</dbReference>
<comment type="caution">
    <text evidence="9">The sequence shown here is derived from an EMBL/GenBank/DDBJ whole genome shotgun (WGS) entry which is preliminary data.</text>
</comment>
<dbReference type="OrthoDB" id="5593162at2759"/>
<dbReference type="InterPro" id="IPR000477">
    <property type="entry name" value="RT_dom"/>
</dbReference>
<keyword evidence="6" id="KW-0695">RNA-directed DNA polymerase</keyword>
<dbReference type="CDD" id="cd01647">
    <property type="entry name" value="RT_LTR"/>
    <property type="match status" value="1"/>
</dbReference>
<dbReference type="Gene3D" id="3.10.10.10">
    <property type="entry name" value="HIV Type 1 Reverse Transcriptase, subunit A, domain 1"/>
    <property type="match status" value="1"/>
</dbReference>
<sequence length="687" mass="79385">MVTYTQSYQNPISLTNSSPKRVHFEDEATEDTEETYSEELSNSEEISEEDYSAEDEVSDDELEKGESRLVLEEEKEQKIELLSEEARKIIRAPEQGMAIKAHSSCNFRVEKPSKGYRKLIYGFDITNQDILDAMCYFDVNSNIIINRRNIEIHIYNRSEHDILLKPYEEIGKLEEYNLEEEEIVQAYQLNRNYDLFALEEGVTENSEPDDETINPEMYAKLEVGGIESDVEKKLQKLMHRYKDIFDWNNDTIGYTQLIQHKIIVEENTQPISHRPYRLSPVESDYLLKELDKYCRLGVIAPSNSPWAAPVILVKKKNGEYRMVIDYRKLNAVTKKDSYPLPRIDDLLDTLGKAKIFSALDMRAGFHQVPVEENSKELTAFTTKYGVYHYNTLPMGLVNSPATFQRLIDLCFRPLINKCLVAYIDDLNVYSTNTHEHLTHLEQVFNCIKIANLKLNPEKSFFFKDHLKFLGYIVTKEGIQTDPSKIKKIQDYPIPKILTQLRGFLGLASYYRRFIKNFAAIARPLHDQTKTSKKIPWAEKTTESFETLKKLLTEAPVLSRPDFNRSFILVTDASRSGLRCILTQLDDNGHEHPIIYASRSLKTSEVNYGVSKLECLAVIWAVKQFRPYLLGRKFTIITDHSALKGLLNTSNPSGIIARWITILSEYEYEANAKDRSRRSLVPIKLRSA</sequence>
<evidence type="ECO:0000256" key="1">
    <source>
        <dbReference type="ARBA" id="ARBA00022679"/>
    </source>
</evidence>
<feature type="compositionally biased region" description="Acidic residues" evidence="7">
    <location>
        <begin position="27"/>
        <end position="63"/>
    </location>
</feature>
<evidence type="ECO:0000259" key="8">
    <source>
        <dbReference type="PROSITE" id="PS50878"/>
    </source>
</evidence>
<evidence type="ECO:0000256" key="5">
    <source>
        <dbReference type="ARBA" id="ARBA00022801"/>
    </source>
</evidence>
<evidence type="ECO:0000313" key="9">
    <source>
        <dbReference type="EMBL" id="KAG1534460.1"/>
    </source>
</evidence>
<evidence type="ECO:0000256" key="7">
    <source>
        <dbReference type="SAM" id="MobiDB-lite"/>
    </source>
</evidence>
<keyword evidence="4" id="KW-0255">Endonuclease</keyword>
<keyword evidence="1" id="KW-0808">Transferase</keyword>
<dbReference type="EMBL" id="JAANIT010003260">
    <property type="protein sequence ID" value="KAG1534460.1"/>
    <property type="molecule type" value="Genomic_DNA"/>
</dbReference>
<proteinExistence type="predicted"/>
<keyword evidence="2" id="KW-0548">Nucleotidyltransferase</keyword>
<dbReference type="InterPro" id="IPR043128">
    <property type="entry name" value="Rev_trsase/Diguanyl_cyclase"/>
</dbReference>
<reference evidence="9" key="1">
    <citation type="journal article" date="2020" name="Microb. Genom.">
        <title>Genetic diversity of clinical and environmental Mucorales isolates obtained from an investigation of mucormycosis cases among solid organ transplant recipients.</title>
        <authorList>
            <person name="Nguyen M.H."/>
            <person name="Kaul D."/>
            <person name="Muto C."/>
            <person name="Cheng S.J."/>
            <person name="Richter R.A."/>
            <person name="Bruno V.M."/>
            <person name="Liu G."/>
            <person name="Beyhan S."/>
            <person name="Sundermann A.J."/>
            <person name="Mounaud S."/>
            <person name="Pasculle A.W."/>
            <person name="Nierman W.C."/>
            <person name="Driscoll E."/>
            <person name="Cumbie R."/>
            <person name="Clancy C.J."/>
            <person name="Dupont C.L."/>
        </authorList>
    </citation>
    <scope>NUCLEOTIDE SEQUENCE</scope>
    <source>
        <strain evidence="9">GL16</strain>
    </source>
</reference>
<dbReference type="AlphaFoldDB" id="A0A9P6XXM3"/>
<evidence type="ECO:0000256" key="4">
    <source>
        <dbReference type="ARBA" id="ARBA00022759"/>
    </source>
</evidence>
<protein>
    <recommendedName>
        <fullName evidence="8">Reverse transcriptase domain-containing protein</fullName>
    </recommendedName>
</protein>
<feature type="domain" description="Reverse transcriptase" evidence="8">
    <location>
        <begin position="294"/>
        <end position="473"/>
    </location>
</feature>
<dbReference type="PANTHER" id="PTHR37984:SF5">
    <property type="entry name" value="PROTEIN NYNRIN-LIKE"/>
    <property type="match status" value="1"/>
</dbReference>
<evidence type="ECO:0000313" key="10">
    <source>
        <dbReference type="Proteomes" id="UP000717996"/>
    </source>
</evidence>
<keyword evidence="3" id="KW-0540">Nuclease</keyword>
<dbReference type="Gene3D" id="3.30.70.270">
    <property type="match status" value="2"/>
</dbReference>